<organism evidence="3 4">
    <name type="scientific">Merluccius polli</name>
    <name type="common">Benguela hake</name>
    <name type="synonym">Merluccius cadenati</name>
    <dbReference type="NCBI Taxonomy" id="89951"/>
    <lineage>
        <taxon>Eukaryota</taxon>
        <taxon>Metazoa</taxon>
        <taxon>Chordata</taxon>
        <taxon>Craniata</taxon>
        <taxon>Vertebrata</taxon>
        <taxon>Euteleostomi</taxon>
        <taxon>Actinopterygii</taxon>
        <taxon>Neopterygii</taxon>
        <taxon>Teleostei</taxon>
        <taxon>Neoteleostei</taxon>
        <taxon>Acanthomorphata</taxon>
        <taxon>Zeiogadaria</taxon>
        <taxon>Gadariae</taxon>
        <taxon>Gadiformes</taxon>
        <taxon>Gadoidei</taxon>
        <taxon>Merlucciidae</taxon>
        <taxon>Merluccius</taxon>
    </lineage>
</organism>
<dbReference type="PANTHER" id="PTHR11533">
    <property type="entry name" value="PROTEASE M1 ZINC METALLOPROTEASE"/>
    <property type="match status" value="1"/>
</dbReference>
<comment type="similarity">
    <text evidence="1">Belongs to the peptidase M1 family.</text>
</comment>
<dbReference type="Proteomes" id="UP001174136">
    <property type="component" value="Unassembled WGS sequence"/>
</dbReference>
<dbReference type="GO" id="GO:0006508">
    <property type="term" value="P:proteolysis"/>
    <property type="evidence" value="ECO:0007669"/>
    <property type="project" value="TreeGrafter"/>
</dbReference>
<gene>
    <name evidence="3" type="primary">LNPEP</name>
    <name evidence="3" type="ORF">N1851_015876</name>
</gene>
<dbReference type="InterPro" id="IPR024571">
    <property type="entry name" value="ERAP1-like_C_dom"/>
</dbReference>
<dbReference type="PANTHER" id="PTHR11533:SF42">
    <property type="entry name" value="LEUCYL-CYSTINYL AMINOPEPTIDASE"/>
    <property type="match status" value="1"/>
</dbReference>
<dbReference type="GO" id="GO:0005615">
    <property type="term" value="C:extracellular space"/>
    <property type="evidence" value="ECO:0007669"/>
    <property type="project" value="TreeGrafter"/>
</dbReference>
<proteinExistence type="inferred from homology"/>
<keyword evidence="3" id="KW-0031">Aminopeptidase</keyword>
<keyword evidence="4" id="KW-1185">Reference proteome</keyword>
<comment type="caution">
    <text evidence="3">The sequence shown here is derived from an EMBL/GenBank/DDBJ whole genome shotgun (WGS) entry which is preliminary data.</text>
</comment>
<evidence type="ECO:0000259" key="2">
    <source>
        <dbReference type="Pfam" id="PF11838"/>
    </source>
</evidence>
<keyword evidence="3" id="KW-0378">Hydrolase</keyword>
<protein>
    <submittedName>
        <fullName evidence="3">Leucyl-cystinyl aminopeptidase</fullName>
    </submittedName>
</protein>
<dbReference type="InterPro" id="IPR050344">
    <property type="entry name" value="Peptidase_M1_aminopeptidases"/>
</dbReference>
<dbReference type="AlphaFoldDB" id="A0AA47NZY9"/>
<keyword evidence="3" id="KW-0645">Protease</keyword>
<dbReference type="GO" id="GO:0070006">
    <property type="term" value="F:metalloaminopeptidase activity"/>
    <property type="evidence" value="ECO:0007669"/>
    <property type="project" value="TreeGrafter"/>
</dbReference>
<name>A0AA47NZY9_MERPO</name>
<reference evidence="3" key="1">
    <citation type="journal article" date="2023" name="Front. Mar. Sci.">
        <title>A new Merluccius polli reference genome to investigate the effects of global change in West African waters.</title>
        <authorList>
            <person name="Mateo J.L."/>
            <person name="Blanco-Fernandez C."/>
            <person name="Garcia-Vazquez E."/>
            <person name="Machado-Schiaffino G."/>
        </authorList>
    </citation>
    <scope>NUCLEOTIDE SEQUENCE</scope>
    <source>
        <strain evidence="3">C29</strain>
        <tissue evidence="3">Fin</tissue>
    </source>
</reference>
<evidence type="ECO:0000256" key="1">
    <source>
        <dbReference type="ARBA" id="ARBA00010136"/>
    </source>
</evidence>
<sequence length="148" mass="17050">MRTYAETSNDAQKRKILQALASTRDPRHISRILIEGLRGENVQTQELPLIISTVSDGFAGYLRAWDFVQENWDRLIQKFPVGSFPIQSIIKSTTSKFSTQTQLNQVRSFLGSLKERGSQMRSVQVALETIMLNQRWMDTNLPALRHWL</sequence>
<dbReference type="Gene3D" id="1.25.50.20">
    <property type="match status" value="1"/>
</dbReference>
<dbReference type="Pfam" id="PF11838">
    <property type="entry name" value="ERAP1_C"/>
    <property type="match status" value="1"/>
</dbReference>
<accession>A0AA47NZY9</accession>
<feature type="domain" description="ERAP1-like C-terminal" evidence="2">
    <location>
        <begin position="4"/>
        <end position="130"/>
    </location>
</feature>
<dbReference type="GO" id="GO:0008270">
    <property type="term" value="F:zinc ion binding"/>
    <property type="evidence" value="ECO:0007669"/>
    <property type="project" value="TreeGrafter"/>
</dbReference>
<dbReference type="EMBL" id="JAOPHQ010002873">
    <property type="protein sequence ID" value="KAK0145221.1"/>
    <property type="molecule type" value="Genomic_DNA"/>
</dbReference>
<dbReference type="GO" id="GO:0042277">
    <property type="term" value="F:peptide binding"/>
    <property type="evidence" value="ECO:0007669"/>
    <property type="project" value="TreeGrafter"/>
</dbReference>
<dbReference type="GO" id="GO:0008217">
    <property type="term" value="P:regulation of blood pressure"/>
    <property type="evidence" value="ECO:0007669"/>
    <property type="project" value="TreeGrafter"/>
</dbReference>
<dbReference type="GO" id="GO:0005886">
    <property type="term" value="C:plasma membrane"/>
    <property type="evidence" value="ECO:0007669"/>
    <property type="project" value="TreeGrafter"/>
</dbReference>
<dbReference type="GO" id="GO:0043171">
    <property type="term" value="P:peptide catabolic process"/>
    <property type="evidence" value="ECO:0007669"/>
    <property type="project" value="TreeGrafter"/>
</dbReference>
<evidence type="ECO:0000313" key="3">
    <source>
        <dbReference type="EMBL" id="KAK0145221.1"/>
    </source>
</evidence>
<evidence type="ECO:0000313" key="4">
    <source>
        <dbReference type="Proteomes" id="UP001174136"/>
    </source>
</evidence>
<dbReference type="GO" id="GO:0005737">
    <property type="term" value="C:cytoplasm"/>
    <property type="evidence" value="ECO:0007669"/>
    <property type="project" value="TreeGrafter"/>
</dbReference>